<dbReference type="Proteomes" id="UP001159363">
    <property type="component" value="Chromosome X"/>
</dbReference>
<protein>
    <submittedName>
        <fullName evidence="1">Uncharacterized protein</fullName>
    </submittedName>
</protein>
<evidence type="ECO:0000313" key="2">
    <source>
        <dbReference type="Proteomes" id="UP001159363"/>
    </source>
</evidence>
<reference evidence="1 2" key="1">
    <citation type="submission" date="2023-02" db="EMBL/GenBank/DDBJ databases">
        <title>LHISI_Scaffold_Assembly.</title>
        <authorList>
            <person name="Stuart O.P."/>
            <person name="Cleave R."/>
            <person name="Magrath M.J.L."/>
            <person name="Mikheyev A.S."/>
        </authorList>
    </citation>
    <scope>NUCLEOTIDE SEQUENCE [LARGE SCALE GENOMIC DNA]</scope>
    <source>
        <strain evidence="1">Daus_M_001</strain>
        <tissue evidence="1">Leg muscle</tissue>
    </source>
</reference>
<dbReference type="EMBL" id="JARBHB010000004">
    <property type="protein sequence ID" value="KAJ8887742.1"/>
    <property type="molecule type" value="Genomic_DNA"/>
</dbReference>
<sequence>MLCVVCEMGQKNDVEDSNQETVIELLLECDREVFPVINILIQVLANLPVSVVTVEKDLFNSEEDQNVVENNNE</sequence>
<gene>
    <name evidence="1" type="ORF">PR048_013960</name>
</gene>
<accession>A0ABQ9HTP6</accession>
<comment type="caution">
    <text evidence="1">The sequence shown here is derived from an EMBL/GenBank/DDBJ whole genome shotgun (WGS) entry which is preliminary data.</text>
</comment>
<organism evidence="1 2">
    <name type="scientific">Dryococelus australis</name>
    <dbReference type="NCBI Taxonomy" id="614101"/>
    <lineage>
        <taxon>Eukaryota</taxon>
        <taxon>Metazoa</taxon>
        <taxon>Ecdysozoa</taxon>
        <taxon>Arthropoda</taxon>
        <taxon>Hexapoda</taxon>
        <taxon>Insecta</taxon>
        <taxon>Pterygota</taxon>
        <taxon>Neoptera</taxon>
        <taxon>Polyneoptera</taxon>
        <taxon>Phasmatodea</taxon>
        <taxon>Verophasmatodea</taxon>
        <taxon>Anareolatae</taxon>
        <taxon>Phasmatidae</taxon>
        <taxon>Eurycanthinae</taxon>
        <taxon>Dryococelus</taxon>
    </lineage>
</organism>
<keyword evidence="2" id="KW-1185">Reference proteome</keyword>
<evidence type="ECO:0000313" key="1">
    <source>
        <dbReference type="EMBL" id="KAJ8887742.1"/>
    </source>
</evidence>
<proteinExistence type="predicted"/>
<name>A0ABQ9HTP6_9NEOP</name>